<evidence type="ECO:0000256" key="4">
    <source>
        <dbReference type="ARBA" id="ARBA00022842"/>
    </source>
</evidence>
<feature type="compositionally biased region" description="Polar residues" evidence="5">
    <location>
        <begin position="662"/>
        <end position="673"/>
    </location>
</feature>
<keyword evidence="3" id="KW-0479">Metal-binding</keyword>
<proteinExistence type="inferred from homology"/>
<evidence type="ECO:0000256" key="3">
    <source>
        <dbReference type="ARBA" id="ARBA00022723"/>
    </source>
</evidence>
<evidence type="ECO:0000256" key="1">
    <source>
        <dbReference type="ARBA" id="ARBA00008593"/>
    </source>
</evidence>
<dbReference type="EC" id="2.7.7.19" evidence="2"/>
<dbReference type="GO" id="GO:0031123">
    <property type="term" value="P:RNA 3'-end processing"/>
    <property type="evidence" value="ECO:0007669"/>
    <property type="project" value="TreeGrafter"/>
</dbReference>
<dbReference type="GO" id="GO:0003729">
    <property type="term" value="F:mRNA binding"/>
    <property type="evidence" value="ECO:0007669"/>
    <property type="project" value="TreeGrafter"/>
</dbReference>
<evidence type="ECO:0000259" key="7">
    <source>
        <dbReference type="Pfam" id="PF22600"/>
    </source>
</evidence>
<dbReference type="PANTHER" id="PTHR23092">
    <property type="entry name" value="POLY(A) RNA POLYMERASE"/>
    <property type="match status" value="1"/>
</dbReference>
<reference evidence="8 9" key="1">
    <citation type="submission" date="2015-01" db="EMBL/GenBank/DDBJ databases">
        <title>The Genome Sequence of Exophiala oligosperma CBS72588.</title>
        <authorList>
            <consortium name="The Broad Institute Genomics Platform"/>
            <person name="Cuomo C."/>
            <person name="de Hoog S."/>
            <person name="Gorbushina A."/>
            <person name="Stielow B."/>
            <person name="Teixiera M."/>
            <person name="Abouelleil A."/>
            <person name="Chapman S.B."/>
            <person name="Priest M."/>
            <person name="Young S.K."/>
            <person name="Wortman J."/>
            <person name="Nusbaum C."/>
            <person name="Birren B."/>
        </authorList>
    </citation>
    <scope>NUCLEOTIDE SEQUENCE [LARGE SCALE GENOMIC DNA]</scope>
    <source>
        <strain evidence="8 9">CBS 72588</strain>
    </source>
</reference>
<dbReference type="Pfam" id="PF03828">
    <property type="entry name" value="PAP_assoc"/>
    <property type="match status" value="1"/>
</dbReference>
<evidence type="ECO:0000313" key="9">
    <source>
        <dbReference type="Proteomes" id="UP000053342"/>
    </source>
</evidence>
<protein>
    <recommendedName>
        <fullName evidence="2">polynucleotide adenylyltransferase</fullName>
        <ecNumber evidence="2">2.7.7.19</ecNumber>
    </recommendedName>
</protein>
<evidence type="ECO:0000313" key="8">
    <source>
        <dbReference type="EMBL" id="KIW48584.1"/>
    </source>
</evidence>
<comment type="similarity">
    <text evidence="1">Belongs to the DNA polymerase type-B-like family.</text>
</comment>
<feature type="domain" description="Poly(A) RNA polymerase mitochondrial-like central palm" evidence="7">
    <location>
        <begin position="320"/>
        <end position="456"/>
    </location>
</feature>
<dbReference type="SUPFAM" id="SSF81301">
    <property type="entry name" value="Nucleotidyltransferase"/>
    <property type="match status" value="1"/>
</dbReference>
<dbReference type="GeneID" id="27353230"/>
<dbReference type="GO" id="GO:0043634">
    <property type="term" value="P:polyadenylation-dependent ncRNA catabolic process"/>
    <property type="evidence" value="ECO:0007669"/>
    <property type="project" value="TreeGrafter"/>
</dbReference>
<dbReference type="InterPro" id="IPR002058">
    <property type="entry name" value="PAP_assoc"/>
</dbReference>
<feature type="compositionally biased region" description="Basic and acidic residues" evidence="5">
    <location>
        <begin position="704"/>
        <end position="728"/>
    </location>
</feature>
<dbReference type="VEuPathDB" id="FungiDB:PV06_01156"/>
<evidence type="ECO:0000256" key="2">
    <source>
        <dbReference type="ARBA" id="ARBA00012388"/>
    </source>
</evidence>
<dbReference type="InterPro" id="IPR054708">
    <property type="entry name" value="MTPAP-like_central"/>
</dbReference>
<feature type="compositionally biased region" description="Basic and acidic residues" evidence="5">
    <location>
        <begin position="93"/>
        <end position="108"/>
    </location>
</feature>
<dbReference type="OrthoDB" id="273917at2759"/>
<accession>A0A0D2EL34</accession>
<feature type="region of interest" description="Disordered" evidence="5">
    <location>
        <begin position="1"/>
        <end position="184"/>
    </location>
</feature>
<gene>
    <name evidence="8" type="ORF">PV06_01156</name>
</gene>
<dbReference type="GO" id="GO:0031499">
    <property type="term" value="C:TRAMP complex"/>
    <property type="evidence" value="ECO:0007669"/>
    <property type="project" value="TreeGrafter"/>
</dbReference>
<feature type="compositionally biased region" description="Basic and acidic residues" evidence="5">
    <location>
        <begin position="1"/>
        <end position="22"/>
    </location>
</feature>
<dbReference type="InterPro" id="IPR043519">
    <property type="entry name" value="NT_sf"/>
</dbReference>
<feature type="compositionally biased region" description="Basic and acidic residues" evidence="5">
    <location>
        <begin position="33"/>
        <end position="49"/>
    </location>
</feature>
<dbReference type="GO" id="GO:0010605">
    <property type="term" value="P:negative regulation of macromolecule metabolic process"/>
    <property type="evidence" value="ECO:0007669"/>
    <property type="project" value="UniProtKB-ARBA"/>
</dbReference>
<dbReference type="GO" id="GO:0046872">
    <property type="term" value="F:metal ion binding"/>
    <property type="evidence" value="ECO:0007669"/>
    <property type="project" value="UniProtKB-KW"/>
</dbReference>
<dbReference type="GO" id="GO:1990817">
    <property type="term" value="F:poly(A) RNA polymerase activity"/>
    <property type="evidence" value="ECO:0007669"/>
    <property type="project" value="UniProtKB-EC"/>
</dbReference>
<dbReference type="GO" id="GO:0005730">
    <property type="term" value="C:nucleolus"/>
    <property type="evidence" value="ECO:0007669"/>
    <property type="project" value="TreeGrafter"/>
</dbReference>
<evidence type="ECO:0000259" key="6">
    <source>
        <dbReference type="Pfam" id="PF03828"/>
    </source>
</evidence>
<dbReference type="RefSeq" id="XP_016268800.1">
    <property type="nucleotide sequence ID" value="XM_016401747.1"/>
</dbReference>
<dbReference type="Gene3D" id="3.30.460.10">
    <property type="entry name" value="Beta Polymerase, domain 2"/>
    <property type="match status" value="1"/>
</dbReference>
<dbReference type="HOGENOM" id="CLU_013572_2_1_1"/>
<dbReference type="PANTHER" id="PTHR23092:SF15">
    <property type="entry name" value="INACTIVE NON-CANONICAL POLY(A) RNA POLYMERASE PROTEIN TRF4-2-RELATED"/>
    <property type="match status" value="1"/>
</dbReference>
<dbReference type="Proteomes" id="UP000053342">
    <property type="component" value="Unassembled WGS sequence"/>
</dbReference>
<dbReference type="SUPFAM" id="SSF81631">
    <property type="entry name" value="PAP/OAS1 substrate-binding domain"/>
    <property type="match status" value="1"/>
</dbReference>
<sequence>MDSYRPRGSGEYRTRPGPDRPDPYSYGSGDSYRPPRRDEPFRPPPREDESNGMYYFRGSRDEESRRREPYRPRQREQHRRDPPGRAHYFQRPKVAERPLLRLEHRQEDSSLIDPNADLKFRNVEELTDSEEEAMAVSDNDEPSRSTKRARLQGDDPTPESANPRWSNPDPYTALPPPSEAAAKRTDVVKLIRKARIDANLRAEAASDQADFISFDMNDTEPTVPESLPTAIPAMGIMFPQPNVPTQPSTVPIQPPNGAEDGILGKRKRGDAKGTHTTKLHTTRLYYGDRFVREEWSKPAGTSSSPWKTTESSVDLAGVALHKEIIDFYDWVRPKEYEQAVREEVFQRLRQEFRRCGPSGDLYAFGSYAAGLYLPTGDMDIVYITSRMRPGSLPSREAARPLVRRFHDFLRTQRIAKHGSILAIAHAKVPLLKFVDKISGLKIDLSFDNDTGIAAIETFHRWKSAYPAMPIIVSIVKQYLMMRGLNDVSTGGLGGFSTICLVTSLLQHLPVTTEPLNLGEVLLEFFNLYGNVFNRREIAIRMEPPAYLDKSTYMPHLLKKDKGDSRLTIIDPNRPDNNISGGTSQINEIGRSFSSAYQALVERLDMYEEQFPHNSTISFLECLVGGNFSLYESQRKLLYDLSLKLLPPPSTSMSHPSKAITAKPSTLASSSAVTNHHHPQKPQRETQSAKNQESNSTNQQSTSIRNKENVSNDEAGKDESKPPKNERRALRFKRLRPELASSVGRALSILQAMTLGGYGSKDAMHKDLATRELALNSKKK</sequence>
<organism evidence="8 9">
    <name type="scientific">Exophiala oligosperma</name>
    <dbReference type="NCBI Taxonomy" id="215243"/>
    <lineage>
        <taxon>Eukaryota</taxon>
        <taxon>Fungi</taxon>
        <taxon>Dikarya</taxon>
        <taxon>Ascomycota</taxon>
        <taxon>Pezizomycotina</taxon>
        <taxon>Eurotiomycetes</taxon>
        <taxon>Chaetothyriomycetidae</taxon>
        <taxon>Chaetothyriales</taxon>
        <taxon>Herpotrichiellaceae</taxon>
        <taxon>Exophiala</taxon>
    </lineage>
</organism>
<dbReference type="InterPro" id="IPR045862">
    <property type="entry name" value="Trf4-like"/>
</dbReference>
<feature type="compositionally biased region" description="Basic and acidic residues" evidence="5">
    <location>
        <begin position="58"/>
        <end position="84"/>
    </location>
</feature>
<keyword evidence="4" id="KW-0460">Magnesium</keyword>
<feature type="compositionally biased region" description="Low complexity" evidence="5">
    <location>
        <begin position="693"/>
        <end position="702"/>
    </location>
</feature>
<dbReference type="EMBL" id="KN847332">
    <property type="protein sequence ID" value="KIW48584.1"/>
    <property type="molecule type" value="Genomic_DNA"/>
</dbReference>
<dbReference type="Gene3D" id="1.10.1410.10">
    <property type="match status" value="1"/>
</dbReference>
<dbReference type="CDD" id="cd05402">
    <property type="entry name" value="NT_PAP_TUTase"/>
    <property type="match status" value="1"/>
</dbReference>
<name>A0A0D2EL34_9EURO</name>
<feature type="region of interest" description="Disordered" evidence="5">
    <location>
        <begin position="648"/>
        <end position="732"/>
    </location>
</feature>
<feature type="domain" description="PAP-associated" evidence="6">
    <location>
        <begin position="516"/>
        <end position="576"/>
    </location>
</feature>
<dbReference type="Pfam" id="PF22600">
    <property type="entry name" value="MTPAP-like_central"/>
    <property type="match status" value="1"/>
</dbReference>
<keyword evidence="9" id="KW-1185">Reference proteome</keyword>
<evidence type="ECO:0000256" key="5">
    <source>
        <dbReference type="SAM" id="MobiDB-lite"/>
    </source>
</evidence>
<dbReference type="STRING" id="215243.A0A0D2EL34"/>
<dbReference type="AlphaFoldDB" id="A0A0D2EL34"/>